<gene>
    <name evidence="2" type="ORF">SMD27_17870</name>
</gene>
<dbReference type="EC" id="1.8.5.-" evidence="2"/>
<dbReference type="PANTHER" id="PTHR32419">
    <property type="entry name" value="GLUTATHIONYL-HYDROQUINONE REDUCTASE"/>
    <property type="match status" value="1"/>
</dbReference>
<accession>A0ABU5EEF2</accession>
<dbReference type="InterPro" id="IPR040079">
    <property type="entry name" value="Glutathione_S-Trfase"/>
</dbReference>
<organism evidence="2 3">
    <name type="scientific">Dongia soli</name>
    <dbReference type="NCBI Taxonomy" id="600628"/>
    <lineage>
        <taxon>Bacteria</taxon>
        <taxon>Pseudomonadati</taxon>
        <taxon>Pseudomonadota</taxon>
        <taxon>Alphaproteobacteria</taxon>
        <taxon>Rhodospirillales</taxon>
        <taxon>Dongiaceae</taxon>
        <taxon>Dongia</taxon>
    </lineage>
</organism>
<dbReference type="InterPro" id="IPR036249">
    <property type="entry name" value="Thioredoxin-like_sf"/>
</dbReference>
<dbReference type="InterPro" id="IPR004045">
    <property type="entry name" value="Glutathione_S-Trfase_N"/>
</dbReference>
<feature type="domain" description="GST C-terminal" evidence="1">
    <location>
        <begin position="171"/>
        <end position="298"/>
    </location>
</feature>
<dbReference type="InterPro" id="IPR036282">
    <property type="entry name" value="Glutathione-S-Trfase_C_sf"/>
</dbReference>
<sequence length="330" mass="37587">MGMLVEGKWHDVWYDTKSTGGHFERKASSFRNWVTADGSAGPSGEGGFKAESGRYHLYVSLACPWAHRTLIMRVLKGLENMISISVVNWLMREEGWTFAEGPGVVPDKVNGAERLYEIYVKADPNYTGRVTVPVLWDREKRTIVNNESSEIIRMMNSAFDHLGAKEGDYYPEDLRSEIDGLNAKIYDTVNNGVYKAGFATTQEAYEENVRPIFETLDLLEGRLQDNRYLTGSRLTEADIRLFTTLVRFDAVYVGHFKCNIRRIADYPNLGAYLRDLYQIPGIAETVNLQHIKRHYYESHRTINPTGIVPVGPILNFERPHGRAHLPSSMF</sequence>
<dbReference type="InterPro" id="IPR047047">
    <property type="entry name" value="GST_Omega-like_C"/>
</dbReference>
<comment type="caution">
    <text evidence="2">The sequence shown here is derived from an EMBL/GenBank/DDBJ whole genome shotgun (WGS) entry which is preliminary data.</text>
</comment>
<dbReference type="SFLD" id="SFLDS00019">
    <property type="entry name" value="Glutathione_Transferase_(cytos"/>
    <property type="match status" value="1"/>
</dbReference>
<evidence type="ECO:0000313" key="2">
    <source>
        <dbReference type="EMBL" id="MDY0884716.1"/>
    </source>
</evidence>
<proteinExistence type="predicted"/>
<dbReference type="InterPro" id="IPR010987">
    <property type="entry name" value="Glutathione-S-Trfase_C-like"/>
</dbReference>
<protein>
    <submittedName>
        <fullName evidence="2">Glutathione S-transferase family protein</fullName>
        <ecNumber evidence="2">1.8.5.-</ecNumber>
    </submittedName>
</protein>
<dbReference type="PIRSF" id="PIRSF015753">
    <property type="entry name" value="GST"/>
    <property type="match status" value="1"/>
</dbReference>
<dbReference type="RefSeq" id="WP_320509799.1">
    <property type="nucleotide sequence ID" value="NZ_JAXCLW010000005.1"/>
</dbReference>
<dbReference type="SUPFAM" id="SSF52833">
    <property type="entry name" value="Thioredoxin-like"/>
    <property type="match status" value="1"/>
</dbReference>
<dbReference type="SUPFAM" id="SSF47616">
    <property type="entry name" value="GST C-terminal domain-like"/>
    <property type="match status" value="1"/>
</dbReference>
<dbReference type="EMBL" id="JAXCLW010000005">
    <property type="protein sequence ID" value="MDY0884716.1"/>
    <property type="molecule type" value="Genomic_DNA"/>
</dbReference>
<dbReference type="InterPro" id="IPR016639">
    <property type="entry name" value="GST_Omega/GSH"/>
</dbReference>
<keyword evidence="3" id="KW-1185">Reference proteome</keyword>
<evidence type="ECO:0000313" key="3">
    <source>
        <dbReference type="Proteomes" id="UP001279642"/>
    </source>
</evidence>
<evidence type="ECO:0000259" key="1">
    <source>
        <dbReference type="PROSITE" id="PS50405"/>
    </source>
</evidence>
<keyword evidence="2" id="KW-0560">Oxidoreductase</keyword>
<dbReference type="GO" id="GO:0016491">
    <property type="term" value="F:oxidoreductase activity"/>
    <property type="evidence" value="ECO:0007669"/>
    <property type="project" value="UniProtKB-KW"/>
</dbReference>
<name>A0ABU5EEF2_9PROT</name>
<dbReference type="Gene3D" id="1.20.1050.10">
    <property type="match status" value="1"/>
</dbReference>
<dbReference type="Proteomes" id="UP001279642">
    <property type="component" value="Unassembled WGS sequence"/>
</dbReference>
<dbReference type="Gene3D" id="3.40.30.10">
    <property type="entry name" value="Glutaredoxin"/>
    <property type="match status" value="1"/>
</dbReference>
<dbReference type="PROSITE" id="PS50405">
    <property type="entry name" value="GST_CTER"/>
    <property type="match status" value="1"/>
</dbReference>
<dbReference type="Pfam" id="PF13410">
    <property type="entry name" value="GST_C_2"/>
    <property type="match status" value="1"/>
</dbReference>
<dbReference type="SFLD" id="SFLDG01206">
    <property type="entry name" value="Xi.1"/>
    <property type="match status" value="1"/>
</dbReference>
<dbReference type="Pfam" id="PF13409">
    <property type="entry name" value="GST_N_2"/>
    <property type="match status" value="1"/>
</dbReference>
<dbReference type="PANTHER" id="PTHR32419:SF6">
    <property type="entry name" value="GLUTATHIONE S-TRANSFERASE OMEGA-LIKE 1-RELATED"/>
    <property type="match status" value="1"/>
</dbReference>
<dbReference type="CDD" id="cd03190">
    <property type="entry name" value="GST_C_Omega_like"/>
    <property type="match status" value="1"/>
</dbReference>
<reference evidence="2 3" key="1">
    <citation type="journal article" date="2016" name="Antonie Van Leeuwenhoek">
        <title>Dongia soli sp. nov., isolated from soil from Dokdo, Korea.</title>
        <authorList>
            <person name="Kim D.U."/>
            <person name="Lee H."/>
            <person name="Kim H."/>
            <person name="Kim S.G."/>
            <person name="Ka J.O."/>
        </authorList>
    </citation>
    <scope>NUCLEOTIDE SEQUENCE [LARGE SCALE GENOMIC DNA]</scope>
    <source>
        <strain evidence="2 3">D78</strain>
    </source>
</reference>
<dbReference type="SFLD" id="SFLDG01148">
    <property type="entry name" value="Xi_(cytGST)"/>
    <property type="match status" value="1"/>
</dbReference>